<evidence type="ECO:0000256" key="6">
    <source>
        <dbReference type="ARBA" id="ARBA00022989"/>
    </source>
</evidence>
<organism evidence="10 11">
    <name type="scientific">Gemmatimonas phototrophica</name>
    <dbReference type="NCBI Taxonomy" id="1379270"/>
    <lineage>
        <taxon>Bacteria</taxon>
        <taxon>Pseudomonadati</taxon>
        <taxon>Gemmatimonadota</taxon>
        <taxon>Gemmatimonadia</taxon>
        <taxon>Gemmatimonadales</taxon>
        <taxon>Gemmatimonadaceae</taxon>
        <taxon>Gemmatimonas</taxon>
    </lineage>
</organism>
<feature type="transmembrane region" description="Helical" evidence="8">
    <location>
        <begin position="21"/>
        <end position="42"/>
    </location>
</feature>
<keyword evidence="3 8" id="KW-0813">Transport</keyword>
<dbReference type="STRING" id="1379270.GEMMAAP_02615"/>
<dbReference type="PANTHER" id="PTHR30294">
    <property type="entry name" value="MEMBRANE COMPONENT OF ABC TRANSPORTER YHHJ-RELATED"/>
    <property type="match status" value="1"/>
</dbReference>
<feature type="transmembrane region" description="Helical" evidence="8">
    <location>
        <begin position="255"/>
        <end position="277"/>
    </location>
</feature>
<dbReference type="InterPro" id="IPR051449">
    <property type="entry name" value="ABC-2_transporter_component"/>
</dbReference>
<dbReference type="PRINTS" id="PR00164">
    <property type="entry name" value="ABC2TRNSPORT"/>
</dbReference>
<dbReference type="AlphaFoldDB" id="A0A143BPI3"/>
<evidence type="ECO:0000259" key="9">
    <source>
        <dbReference type="PROSITE" id="PS51012"/>
    </source>
</evidence>
<dbReference type="KEGG" id="gph:GEMMAAP_02615"/>
<accession>A0A143BPI3</accession>
<dbReference type="InterPro" id="IPR047817">
    <property type="entry name" value="ABC2_TM_bact-type"/>
</dbReference>
<evidence type="ECO:0000256" key="5">
    <source>
        <dbReference type="ARBA" id="ARBA00022692"/>
    </source>
</evidence>
<dbReference type="PROSITE" id="PS51012">
    <property type="entry name" value="ABC_TM2"/>
    <property type="match status" value="1"/>
</dbReference>
<feature type="domain" description="ABC transmembrane type-2" evidence="9">
    <location>
        <begin position="137"/>
        <end position="368"/>
    </location>
</feature>
<feature type="transmembrane region" description="Helical" evidence="8">
    <location>
        <begin position="174"/>
        <end position="199"/>
    </location>
</feature>
<dbReference type="GO" id="GO:0140359">
    <property type="term" value="F:ABC-type transporter activity"/>
    <property type="evidence" value="ECO:0007669"/>
    <property type="project" value="InterPro"/>
</dbReference>
<sequence length="370" mass="40854">MQRWTAWPMLWKEFLQLRRDRLTFALMTGLPAIQLLLFGYAIQTDVRKLPTVVVDESRTSESRALIQVLQNTDNFRVVQAVANRGEAQRWIERGAARVALVIPPEYQRNIRGGHTGVAQLLIDAADPQSSGAAIAGAQLAAQARGAQLLAQRYQLRPPVEIRVRPWYNPAQKSAVFIVPGIVGILLTITMTLITSTAVVRERERGTLEQLIVTPIGKMSLMLGKLVPFVLVGYVQMSVILLLGVLFFDIPVRGNLLLLYALALVFIVASLGVGLLISTVARSQAQAMQLSFFFMLPNILLSGYIFPRAAMPEPAQWLGLLLPLTFFLDILRGVLLKGVGVRDLYVQLGALVVLASVLFTVSVKRFSKTLD</sequence>
<gene>
    <name evidence="10" type="ORF">GEMMAAP_02615</name>
</gene>
<dbReference type="Proteomes" id="UP000076404">
    <property type="component" value="Chromosome"/>
</dbReference>
<evidence type="ECO:0000313" key="11">
    <source>
        <dbReference type="Proteomes" id="UP000076404"/>
    </source>
</evidence>
<reference evidence="10 11" key="1">
    <citation type="journal article" date="2014" name="Proc. Natl. Acad. Sci. U.S.A.">
        <title>Functional type 2 photosynthetic reaction centers found in the rare bacterial phylum Gemmatimonadetes.</title>
        <authorList>
            <person name="Zeng Y."/>
            <person name="Feng F."/>
            <person name="Medova H."/>
            <person name="Dean J."/>
            <person name="Koblizek M."/>
        </authorList>
    </citation>
    <scope>NUCLEOTIDE SEQUENCE [LARGE SCALE GENOMIC DNA]</scope>
    <source>
        <strain evidence="10 11">AP64</strain>
    </source>
</reference>
<name>A0A143BPI3_9BACT</name>
<evidence type="ECO:0000256" key="7">
    <source>
        <dbReference type="ARBA" id="ARBA00023136"/>
    </source>
</evidence>
<proteinExistence type="inferred from homology"/>
<evidence type="ECO:0000256" key="4">
    <source>
        <dbReference type="ARBA" id="ARBA00022475"/>
    </source>
</evidence>
<dbReference type="PANTHER" id="PTHR30294:SF29">
    <property type="entry name" value="MULTIDRUG ABC TRANSPORTER PERMEASE YBHS-RELATED"/>
    <property type="match status" value="1"/>
</dbReference>
<comment type="subcellular location">
    <subcellularLocation>
        <location evidence="1 8">Cell membrane</location>
        <topology evidence="1 8">Multi-pass membrane protein</topology>
    </subcellularLocation>
</comment>
<dbReference type="eggNOG" id="COG0842">
    <property type="taxonomic scope" value="Bacteria"/>
</dbReference>
<evidence type="ECO:0000256" key="8">
    <source>
        <dbReference type="RuleBase" id="RU361157"/>
    </source>
</evidence>
<feature type="transmembrane region" description="Helical" evidence="8">
    <location>
        <begin position="343"/>
        <end position="362"/>
    </location>
</feature>
<evidence type="ECO:0000256" key="3">
    <source>
        <dbReference type="ARBA" id="ARBA00022448"/>
    </source>
</evidence>
<dbReference type="GO" id="GO:0043190">
    <property type="term" value="C:ATP-binding cassette (ABC) transporter complex"/>
    <property type="evidence" value="ECO:0007669"/>
    <property type="project" value="InterPro"/>
</dbReference>
<keyword evidence="5 8" id="KW-0812">Transmembrane</keyword>
<feature type="transmembrane region" description="Helical" evidence="8">
    <location>
        <begin position="289"/>
        <end position="308"/>
    </location>
</feature>
<protein>
    <recommendedName>
        <fullName evidence="8">Transport permease protein</fullName>
    </recommendedName>
</protein>
<dbReference type="InterPro" id="IPR013525">
    <property type="entry name" value="ABC2_TM"/>
</dbReference>
<dbReference type="Pfam" id="PF12698">
    <property type="entry name" value="ABC2_membrane_3"/>
    <property type="match status" value="1"/>
</dbReference>
<feature type="transmembrane region" description="Helical" evidence="8">
    <location>
        <begin position="225"/>
        <end position="249"/>
    </location>
</feature>
<keyword evidence="6 8" id="KW-1133">Transmembrane helix</keyword>
<keyword evidence="7 8" id="KW-0472">Membrane</keyword>
<evidence type="ECO:0000256" key="1">
    <source>
        <dbReference type="ARBA" id="ARBA00004651"/>
    </source>
</evidence>
<comment type="similarity">
    <text evidence="2 8">Belongs to the ABC-2 integral membrane protein family.</text>
</comment>
<reference evidence="10 11" key="2">
    <citation type="journal article" date="2016" name="Environ. Microbiol. Rep.">
        <title>Metagenomic evidence for the presence of phototrophic Gemmatimonadetes bacteria in diverse environments.</title>
        <authorList>
            <person name="Zeng Y."/>
            <person name="Baumbach J."/>
            <person name="Barbosa E.G."/>
            <person name="Azevedo V."/>
            <person name="Zhang C."/>
            <person name="Koblizek M."/>
        </authorList>
    </citation>
    <scope>NUCLEOTIDE SEQUENCE [LARGE SCALE GENOMIC DNA]</scope>
    <source>
        <strain evidence="10 11">AP64</strain>
    </source>
</reference>
<keyword evidence="11" id="KW-1185">Reference proteome</keyword>
<evidence type="ECO:0000256" key="2">
    <source>
        <dbReference type="ARBA" id="ARBA00007783"/>
    </source>
</evidence>
<evidence type="ECO:0000313" key="10">
    <source>
        <dbReference type="EMBL" id="AMW06495.1"/>
    </source>
</evidence>
<dbReference type="Gene3D" id="3.40.1710.10">
    <property type="entry name" value="abc type-2 transporter like domain"/>
    <property type="match status" value="1"/>
</dbReference>
<dbReference type="InterPro" id="IPR000412">
    <property type="entry name" value="ABC_2_transport"/>
</dbReference>
<dbReference type="EMBL" id="CP011454">
    <property type="protein sequence ID" value="AMW06495.1"/>
    <property type="molecule type" value="Genomic_DNA"/>
</dbReference>
<keyword evidence="4 8" id="KW-1003">Cell membrane</keyword>